<proteinExistence type="predicted"/>
<dbReference type="Gene3D" id="3.10.180.10">
    <property type="entry name" value="2,3-Dihydroxybiphenyl 1,2-Dioxygenase, domain 1"/>
    <property type="match status" value="1"/>
</dbReference>
<dbReference type="Pfam" id="PF00903">
    <property type="entry name" value="Glyoxalase"/>
    <property type="match status" value="1"/>
</dbReference>
<dbReference type="InterPro" id="IPR004360">
    <property type="entry name" value="Glyas_Fos-R_dOase_dom"/>
</dbReference>
<feature type="domain" description="VOC" evidence="1">
    <location>
        <begin position="12"/>
        <end position="129"/>
    </location>
</feature>
<dbReference type="SUPFAM" id="SSF54593">
    <property type="entry name" value="Glyoxalase/Bleomycin resistance protein/Dihydroxybiphenyl dioxygenase"/>
    <property type="match status" value="1"/>
</dbReference>
<name>A0A3B0WT86_9ZZZZ</name>
<keyword evidence="2" id="KW-0560">Oxidoreductase</keyword>
<dbReference type="InterPro" id="IPR037523">
    <property type="entry name" value="VOC_core"/>
</dbReference>
<gene>
    <name evidence="2" type="ORF">MNBD_GAMMA05-2204</name>
</gene>
<dbReference type="EMBL" id="UOFE01000049">
    <property type="protein sequence ID" value="VAW55643.1"/>
    <property type="molecule type" value="Genomic_DNA"/>
</dbReference>
<dbReference type="PROSITE" id="PS51819">
    <property type="entry name" value="VOC"/>
    <property type="match status" value="1"/>
</dbReference>
<dbReference type="InterPro" id="IPR029068">
    <property type="entry name" value="Glyas_Bleomycin-R_OHBP_Dase"/>
</dbReference>
<dbReference type="AlphaFoldDB" id="A0A3B0WT86"/>
<keyword evidence="2" id="KW-0223">Dioxygenase</keyword>
<evidence type="ECO:0000259" key="1">
    <source>
        <dbReference type="PROSITE" id="PS51819"/>
    </source>
</evidence>
<accession>A0A3B0WT86</accession>
<sequence length="136" mass="15648">MSTYKRPETTAGMRHLALNVNKLESMLDFYTRLMGMKVEWQPDEDNYYLTSGSDNLALHRGEKVIEAGSAQSLDHLGFIIDTKDEVFDWFNFLQQEKIEMLTDVKDHRDGARSFYCKDPDGNVVQIIYHPPLSAGK</sequence>
<protein>
    <submittedName>
        <fullName evidence="2">Glyoxalase/bleomycin resistance protein/dioxygenase</fullName>
    </submittedName>
</protein>
<dbReference type="GO" id="GO:0051213">
    <property type="term" value="F:dioxygenase activity"/>
    <property type="evidence" value="ECO:0007669"/>
    <property type="project" value="UniProtKB-KW"/>
</dbReference>
<dbReference type="PANTHER" id="PTHR36113:SF1">
    <property type="entry name" value="GLYOXALASE_BLEOMYCIN RESISTANCE PROTEIN_DIOXYGENASE"/>
    <property type="match status" value="1"/>
</dbReference>
<organism evidence="2">
    <name type="scientific">hydrothermal vent metagenome</name>
    <dbReference type="NCBI Taxonomy" id="652676"/>
    <lineage>
        <taxon>unclassified sequences</taxon>
        <taxon>metagenomes</taxon>
        <taxon>ecological metagenomes</taxon>
    </lineage>
</organism>
<dbReference type="PANTHER" id="PTHR36113">
    <property type="entry name" value="LYASE, PUTATIVE-RELATED-RELATED"/>
    <property type="match status" value="1"/>
</dbReference>
<dbReference type="CDD" id="cd06587">
    <property type="entry name" value="VOC"/>
    <property type="match status" value="1"/>
</dbReference>
<evidence type="ECO:0000313" key="2">
    <source>
        <dbReference type="EMBL" id="VAW55643.1"/>
    </source>
</evidence>
<dbReference type="InterPro" id="IPR051332">
    <property type="entry name" value="Fosfomycin_Res_Enzymes"/>
</dbReference>
<reference evidence="2" key="1">
    <citation type="submission" date="2018-06" db="EMBL/GenBank/DDBJ databases">
        <authorList>
            <person name="Zhirakovskaya E."/>
        </authorList>
    </citation>
    <scope>NUCLEOTIDE SEQUENCE</scope>
</reference>